<reference evidence="5 6" key="1">
    <citation type="submission" date="2018-10" db="EMBL/GenBank/DDBJ databases">
        <title>Rhodobacter sp . BO-81.</title>
        <authorList>
            <person name="Im W.T."/>
        </authorList>
    </citation>
    <scope>NUCLEOTIDE SEQUENCE [LARGE SCALE GENOMIC DNA]</scope>
    <source>
        <strain evidence="5 6">BO-81</strain>
    </source>
</reference>
<keyword evidence="2" id="KW-0238">DNA-binding</keyword>
<dbReference type="InterPro" id="IPR018060">
    <property type="entry name" value="HTH_AraC"/>
</dbReference>
<evidence type="ECO:0000259" key="4">
    <source>
        <dbReference type="PROSITE" id="PS01124"/>
    </source>
</evidence>
<evidence type="ECO:0000313" key="6">
    <source>
        <dbReference type="Proteomes" id="UP000279673"/>
    </source>
</evidence>
<keyword evidence="1" id="KW-0805">Transcription regulation</keyword>
<sequence>MNGLIPFEELPDWVPGRLLLASDTLGWRHVQLRAYHYEGQEVIVPAMRDFLLVGYSAGTTPMRRRFDGRWTNDTLGPGAASLLTRAQRANWSWHAPIDVTHLYLDGKFVAEVASEVMDCCVNEVALADVLRTEDPVVTHAMAAIAAEARERGMGGALYVESLARALVVHLLRRYASVQSRDTVVPGALGPRQQRVIADYVETHLAEALDLKGMAAVLGLPPCLFARQFRKSFGRPPYAWVMARRIERAREMLARSALPIKAVAAECGFSDQAHLTRVFAATTGETPAAFRRRAE</sequence>
<gene>
    <name evidence="5" type="ORF">DYS74_14805</name>
</gene>
<evidence type="ECO:0000256" key="3">
    <source>
        <dbReference type="ARBA" id="ARBA00023163"/>
    </source>
</evidence>
<dbReference type="InterPro" id="IPR018062">
    <property type="entry name" value="HTH_AraC-typ_CS"/>
</dbReference>
<dbReference type="Proteomes" id="UP000279673">
    <property type="component" value="Unassembled WGS sequence"/>
</dbReference>
<dbReference type="InterPro" id="IPR009057">
    <property type="entry name" value="Homeodomain-like_sf"/>
</dbReference>
<dbReference type="SUPFAM" id="SSF46689">
    <property type="entry name" value="Homeodomain-like"/>
    <property type="match status" value="2"/>
</dbReference>
<dbReference type="PANTHER" id="PTHR46796">
    <property type="entry name" value="HTH-TYPE TRANSCRIPTIONAL ACTIVATOR RHAS-RELATED"/>
    <property type="match status" value="1"/>
</dbReference>
<evidence type="ECO:0000256" key="1">
    <source>
        <dbReference type="ARBA" id="ARBA00023015"/>
    </source>
</evidence>
<dbReference type="Pfam" id="PF12833">
    <property type="entry name" value="HTH_18"/>
    <property type="match status" value="1"/>
</dbReference>
<keyword evidence="3" id="KW-0804">Transcription</keyword>
<name>A0A421BKX9_9RHOB</name>
<protein>
    <submittedName>
        <fullName evidence="5">AraC family transcriptional regulator</fullName>
    </submittedName>
</protein>
<comment type="caution">
    <text evidence="5">The sequence shown here is derived from an EMBL/GenBank/DDBJ whole genome shotgun (WGS) entry which is preliminary data.</text>
</comment>
<dbReference type="InterPro" id="IPR050204">
    <property type="entry name" value="AraC_XylS_family_regulators"/>
</dbReference>
<dbReference type="PROSITE" id="PS01124">
    <property type="entry name" value="HTH_ARAC_FAMILY_2"/>
    <property type="match status" value="1"/>
</dbReference>
<proteinExistence type="predicted"/>
<dbReference type="GO" id="GO:0043565">
    <property type="term" value="F:sequence-specific DNA binding"/>
    <property type="evidence" value="ECO:0007669"/>
    <property type="project" value="InterPro"/>
</dbReference>
<dbReference type="Gene3D" id="1.10.10.60">
    <property type="entry name" value="Homeodomain-like"/>
    <property type="match status" value="1"/>
</dbReference>
<dbReference type="EMBL" id="RCHI01000016">
    <property type="protein sequence ID" value="RLL63591.1"/>
    <property type="molecule type" value="Genomic_DNA"/>
</dbReference>
<dbReference type="PANTHER" id="PTHR46796:SF6">
    <property type="entry name" value="ARAC SUBFAMILY"/>
    <property type="match status" value="1"/>
</dbReference>
<evidence type="ECO:0000313" key="5">
    <source>
        <dbReference type="EMBL" id="RLL63591.1"/>
    </source>
</evidence>
<keyword evidence="6" id="KW-1185">Reference proteome</keyword>
<dbReference type="GO" id="GO:0003700">
    <property type="term" value="F:DNA-binding transcription factor activity"/>
    <property type="evidence" value="ECO:0007669"/>
    <property type="project" value="InterPro"/>
</dbReference>
<accession>A0A421BKX9</accession>
<dbReference type="RefSeq" id="WP_121534462.1">
    <property type="nucleotide sequence ID" value="NZ_RCHI01000016.1"/>
</dbReference>
<evidence type="ECO:0000256" key="2">
    <source>
        <dbReference type="ARBA" id="ARBA00023125"/>
    </source>
</evidence>
<organism evidence="5 6">
    <name type="scientific">Paenirhodobacter hankyongi</name>
    <dbReference type="NCBI Taxonomy" id="2294033"/>
    <lineage>
        <taxon>Bacteria</taxon>
        <taxon>Pseudomonadati</taxon>
        <taxon>Pseudomonadota</taxon>
        <taxon>Alphaproteobacteria</taxon>
        <taxon>Rhodobacterales</taxon>
        <taxon>Rhodobacter group</taxon>
        <taxon>Paenirhodobacter</taxon>
    </lineage>
</organism>
<dbReference type="AlphaFoldDB" id="A0A421BKX9"/>
<dbReference type="SMART" id="SM00342">
    <property type="entry name" value="HTH_ARAC"/>
    <property type="match status" value="1"/>
</dbReference>
<feature type="domain" description="HTH araC/xylS-type" evidence="4">
    <location>
        <begin position="194"/>
        <end position="292"/>
    </location>
</feature>
<dbReference type="PROSITE" id="PS00041">
    <property type="entry name" value="HTH_ARAC_FAMILY_1"/>
    <property type="match status" value="1"/>
</dbReference>